<accession>A0A080YX12</accession>
<evidence type="ECO:0000313" key="2">
    <source>
        <dbReference type="Proteomes" id="UP000028582"/>
    </source>
</evidence>
<name>A0A080YX12_PHYNI</name>
<gene>
    <name evidence="1" type="ORF">F444_22698</name>
</gene>
<proteinExistence type="predicted"/>
<evidence type="ECO:0000313" key="1">
    <source>
        <dbReference type="EMBL" id="ETO58923.1"/>
    </source>
</evidence>
<organism evidence="1 2">
    <name type="scientific">Phytophthora nicotianae P1976</name>
    <dbReference type="NCBI Taxonomy" id="1317066"/>
    <lineage>
        <taxon>Eukaryota</taxon>
        <taxon>Sar</taxon>
        <taxon>Stramenopiles</taxon>
        <taxon>Oomycota</taxon>
        <taxon>Peronosporomycetes</taxon>
        <taxon>Peronosporales</taxon>
        <taxon>Peronosporaceae</taxon>
        <taxon>Phytophthora</taxon>
    </lineage>
</organism>
<dbReference type="EMBL" id="ANJA01004598">
    <property type="protein sequence ID" value="ETO58923.1"/>
    <property type="molecule type" value="Genomic_DNA"/>
</dbReference>
<protein>
    <submittedName>
        <fullName evidence="1">Uncharacterized protein</fullName>
    </submittedName>
</protein>
<comment type="caution">
    <text evidence="1">The sequence shown here is derived from an EMBL/GenBank/DDBJ whole genome shotgun (WGS) entry which is preliminary data.</text>
</comment>
<dbReference type="AlphaFoldDB" id="A0A080YX12"/>
<sequence>MRRVVTRQAQQQKQVTLRPLDDENFNDLMDC</sequence>
<dbReference type="Proteomes" id="UP000028582">
    <property type="component" value="Unassembled WGS sequence"/>
</dbReference>
<reference evidence="1 2" key="1">
    <citation type="submission" date="2013-11" db="EMBL/GenBank/DDBJ databases">
        <title>The Genome Sequence of Phytophthora parasitica P1976.</title>
        <authorList>
            <consortium name="The Broad Institute Genomics Platform"/>
            <person name="Russ C."/>
            <person name="Tyler B."/>
            <person name="Panabieres F."/>
            <person name="Shan W."/>
            <person name="Tripathy S."/>
            <person name="Grunwald N."/>
            <person name="Machado M."/>
            <person name="Johnson C.S."/>
            <person name="Walker B."/>
            <person name="Young S."/>
            <person name="Zeng Q."/>
            <person name="Gargeya S."/>
            <person name="Fitzgerald M."/>
            <person name="Haas B."/>
            <person name="Abouelleil A."/>
            <person name="Allen A.W."/>
            <person name="Alvarado L."/>
            <person name="Arachchi H.M."/>
            <person name="Berlin A.M."/>
            <person name="Chapman S.B."/>
            <person name="Gainer-Dewar J."/>
            <person name="Goldberg J."/>
            <person name="Griggs A."/>
            <person name="Gujja S."/>
            <person name="Hansen M."/>
            <person name="Howarth C."/>
            <person name="Imamovic A."/>
            <person name="Ireland A."/>
            <person name="Larimer J."/>
            <person name="McCowan C."/>
            <person name="Murphy C."/>
            <person name="Pearson M."/>
            <person name="Poon T.W."/>
            <person name="Priest M."/>
            <person name="Roberts A."/>
            <person name="Saif S."/>
            <person name="Shea T."/>
            <person name="Sisk P."/>
            <person name="Sykes S."/>
            <person name="Wortman J."/>
            <person name="Nusbaum C."/>
            <person name="Birren B."/>
        </authorList>
    </citation>
    <scope>NUCLEOTIDE SEQUENCE [LARGE SCALE GENOMIC DNA]</scope>
    <source>
        <strain evidence="1 2">P1976</strain>
    </source>
</reference>